<dbReference type="InterPro" id="IPR036286">
    <property type="entry name" value="LexA/Signal_pep-like_sf"/>
</dbReference>
<dbReference type="Gene3D" id="2.10.109.10">
    <property type="entry name" value="Umud Fragment, subunit A"/>
    <property type="match status" value="1"/>
</dbReference>
<dbReference type="AlphaFoldDB" id="A0A2Z6IEU9"/>
<protein>
    <submittedName>
        <fullName evidence="1">Uncharacterized protein</fullName>
    </submittedName>
</protein>
<dbReference type="InterPro" id="IPR019533">
    <property type="entry name" value="Peptidase_S26"/>
</dbReference>
<name>A0A2Z6IEU9_ACIFI</name>
<evidence type="ECO:0000313" key="1">
    <source>
        <dbReference type="EMBL" id="BBF63826.1"/>
    </source>
</evidence>
<gene>
    <name evidence="1" type="ORF">AFERRID_00440</name>
</gene>
<organism evidence="1 2">
    <name type="scientific">Acidithiobacillus ferridurans</name>
    <dbReference type="NCBI Taxonomy" id="1232575"/>
    <lineage>
        <taxon>Bacteria</taxon>
        <taxon>Pseudomonadati</taxon>
        <taxon>Pseudomonadota</taxon>
        <taxon>Acidithiobacillia</taxon>
        <taxon>Acidithiobacillales</taxon>
        <taxon>Acidithiobacillaceae</taxon>
        <taxon>Acidithiobacillus</taxon>
    </lineage>
</organism>
<dbReference type="GO" id="GO:0006465">
    <property type="term" value="P:signal peptide processing"/>
    <property type="evidence" value="ECO:0007669"/>
    <property type="project" value="InterPro"/>
</dbReference>
<evidence type="ECO:0000313" key="2">
    <source>
        <dbReference type="Proteomes" id="UP000280188"/>
    </source>
</evidence>
<dbReference type="Proteomes" id="UP000280188">
    <property type="component" value="Chromosome"/>
</dbReference>
<reference evidence="1 2" key="1">
    <citation type="journal article" date="2018" name="Microbiol. Resour. Announc.">
        <title>Complete Genome Sequence of Acidithiobacillus ferridurans JCM 18981.</title>
        <authorList>
            <person name="Miyauchi T."/>
            <person name="Kouzuma A."/>
            <person name="Abe T."/>
            <person name="Watanabe K."/>
        </authorList>
    </citation>
    <scope>NUCLEOTIDE SEQUENCE [LARGE SCALE GENOMIC DNA]</scope>
    <source>
        <strain evidence="2">ATCC 33020 / DSM 29468 / JCM 18981 / 11Fe</strain>
    </source>
</reference>
<dbReference type="RefSeq" id="WP_172959303.1">
    <property type="nucleotide sequence ID" value="NZ_AP018795.1"/>
</dbReference>
<keyword evidence="2" id="KW-1185">Reference proteome</keyword>
<dbReference type="Pfam" id="PF10502">
    <property type="entry name" value="Peptidase_S26"/>
    <property type="match status" value="1"/>
</dbReference>
<dbReference type="KEGG" id="afj:AFERRID_00440"/>
<sequence length="208" mass="22962">MMIRLLTPSRLTTVCRRPQWRRLIPVAITGAIIASAVIAWNNGDWRLNLSPSEPMGLWSVQPYKLGEPLHVGEIVTLCPQLPAGYDYSWLGHDQVANACTGGGTPYVKTIVAGPGDVVHEDRHGVTINGVPLPDSRPLPFTTSKPQLALPQWRGTITLKAGQYWACGAGDPRFSFDSRYWGPFDLSQVQSVAHPIAVFNYRYSPRITN</sequence>
<dbReference type="SUPFAM" id="SSF51306">
    <property type="entry name" value="LexA/Signal peptidase"/>
    <property type="match status" value="1"/>
</dbReference>
<dbReference type="EMBL" id="AP018795">
    <property type="protein sequence ID" value="BBF63826.1"/>
    <property type="molecule type" value="Genomic_DNA"/>
</dbReference>
<dbReference type="GO" id="GO:0004252">
    <property type="term" value="F:serine-type endopeptidase activity"/>
    <property type="evidence" value="ECO:0007669"/>
    <property type="project" value="InterPro"/>
</dbReference>
<proteinExistence type="predicted"/>
<accession>A0A2Z6IEU9</accession>